<sequence>MSSSLSRKRLYKFPHINYLHSWIETTMFSIQKIKGYL</sequence>
<evidence type="ECO:0000313" key="2">
    <source>
        <dbReference type="Proteomes" id="UP000029221"/>
    </source>
</evidence>
<organism evidence="1 2">
    <name type="scientific">Nonlabens tegetincola</name>
    <dbReference type="NCBI Taxonomy" id="323273"/>
    <lineage>
        <taxon>Bacteria</taxon>
        <taxon>Pseudomonadati</taxon>
        <taxon>Bacteroidota</taxon>
        <taxon>Flavobacteriia</taxon>
        <taxon>Flavobacteriales</taxon>
        <taxon>Flavobacteriaceae</taxon>
        <taxon>Nonlabens</taxon>
    </lineage>
</organism>
<protein>
    <submittedName>
        <fullName evidence="1">Uncharacterized protein</fullName>
    </submittedName>
</protein>
<dbReference type="Proteomes" id="UP000029221">
    <property type="component" value="Unassembled WGS sequence"/>
</dbReference>
<name>A0A090Q609_9FLAO</name>
<gene>
    <name evidence="1" type="ORF">JCM19294_183</name>
</gene>
<reference evidence="1" key="1">
    <citation type="journal article" date="2014" name="Genome Announc.">
        <title>Draft Genome Sequences of Marine Flavobacterium Nonlabens Strains NR17, NR24, NR27, NR32, NR33, and Ara13.</title>
        <authorList>
            <person name="Nakanishi M."/>
            <person name="Meirelles P."/>
            <person name="Suzuki R."/>
            <person name="Takatani N."/>
            <person name="Mino S."/>
            <person name="Suda W."/>
            <person name="Oshima K."/>
            <person name="Hattori M."/>
            <person name="Ohkuma M."/>
            <person name="Hosokawa M."/>
            <person name="Miyashita K."/>
            <person name="Thompson F.L."/>
            <person name="Niwa A."/>
            <person name="Sawabe T."/>
            <person name="Sawabe T."/>
        </authorList>
    </citation>
    <scope>NUCLEOTIDE SEQUENCE [LARGE SCALE GENOMIC DNA]</scope>
    <source>
        <strain evidence="1">JCM 19294</strain>
    </source>
</reference>
<comment type="caution">
    <text evidence="1">The sequence shown here is derived from an EMBL/GenBank/DDBJ whole genome shotgun (WGS) entry which is preliminary data.</text>
</comment>
<accession>A0A090Q609</accession>
<keyword evidence="2" id="KW-1185">Reference proteome</keyword>
<dbReference type="EMBL" id="BBML01000006">
    <property type="protein sequence ID" value="GAK97647.1"/>
    <property type="molecule type" value="Genomic_DNA"/>
</dbReference>
<dbReference type="AlphaFoldDB" id="A0A090Q609"/>
<evidence type="ECO:0000313" key="1">
    <source>
        <dbReference type="EMBL" id="GAK97647.1"/>
    </source>
</evidence>
<proteinExistence type="predicted"/>